<reference evidence="1 4" key="2">
    <citation type="journal article" date="2020" name="Microbiol. Resour. Announc.">
        <title>Complete genome sequence of Pseudomonas otitidis strain MrB4, isolated from Lake Biwa in Japan.</title>
        <authorList>
            <person name="Miyazaki K."/>
            <person name="Hase E."/>
            <person name="Maruya T."/>
        </authorList>
    </citation>
    <scope>NUCLEOTIDE SEQUENCE [LARGE SCALE GENOMIC DNA]</scope>
    <source>
        <strain evidence="1 4">MrB4</strain>
    </source>
</reference>
<evidence type="ECO:0000313" key="1">
    <source>
        <dbReference type="EMBL" id="BCA27493.1"/>
    </source>
</evidence>
<organism evidence="1 4">
    <name type="scientific">Metapseudomonas otitidis</name>
    <dbReference type="NCBI Taxonomy" id="319939"/>
    <lineage>
        <taxon>Bacteria</taxon>
        <taxon>Pseudomonadati</taxon>
        <taxon>Pseudomonadota</taxon>
        <taxon>Gammaproteobacteria</taxon>
        <taxon>Pseudomonadales</taxon>
        <taxon>Pseudomonadaceae</taxon>
        <taxon>Metapseudomonas</taxon>
    </lineage>
</organism>
<gene>
    <name evidence="2" type="ORF">GO594_25780</name>
    <name evidence="1" type="ORF">PtoMrB4_14700</name>
</gene>
<keyword evidence="1" id="KW-0449">Lipoprotein</keyword>
<sequence>MRIVRPLLFSLIPLFAGCQVFTGPEKAPQLPQQRMQGELEASDGRLVFRPCQEQRRFVITDVGATGILQEAATLLDDGPGPLFADLGGQLGASKAGADGQLDVRRLYRLQREGHGCDDPNFRRLLLRASGNEPSWNVNVSNAGLVLEQPEQPPLAIPYMEEQLPDGRFNLTSEANGRRVELWIAPKRCVDSMSGAVEHLSAELRLDGKTLRGCAAFGGARND</sequence>
<dbReference type="GeneID" id="57396684"/>
<dbReference type="Proteomes" id="UP000461288">
    <property type="component" value="Unassembled WGS sequence"/>
</dbReference>
<proteinExistence type="predicted"/>
<reference evidence="2 3" key="1">
    <citation type="submission" date="2019-12" db="EMBL/GenBank/DDBJ databases">
        <title>Draft genome sequence of Pseudomonas otitidis recovered from a chicken carcass.</title>
        <authorList>
            <person name="Vieira T.R."/>
            <person name="Oliviera E.F.C."/>
            <person name="Silva N.M.V."/>
            <person name="Sambrano G.E."/>
            <person name="Cibulski S.P."/>
            <person name="Cardoso M.R.I."/>
        </authorList>
    </citation>
    <scope>NUCLEOTIDE SEQUENCE [LARGE SCALE GENOMIC DNA]</scope>
    <source>
        <strain evidence="2 3">25_K</strain>
    </source>
</reference>
<dbReference type="Proteomes" id="UP000501237">
    <property type="component" value="Chromosome"/>
</dbReference>
<evidence type="ECO:0000313" key="4">
    <source>
        <dbReference type="Proteomes" id="UP000501237"/>
    </source>
</evidence>
<dbReference type="RefSeq" id="WP_142011436.1">
    <property type="nucleotide sequence ID" value="NZ_AP022642.1"/>
</dbReference>
<protein>
    <submittedName>
        <fullName evidence="1">Lipoprotein</fullName>
    </submittedName>
</protein>
<evidence type="ECO:0000313" key="2">
    <source>
        <dbReference type="EMBL" id="MWK59412.1"/>
    </source>
</evidence>
<dbReference type="PROSITE" id="PS51257">
    <property type="entry name" value="PROKAR_LIPOPROTEIN"/>
    <property type="match status" value="1"/>
</dbReference>
<accession>A0A679GB96</accession>
<evidence type="ECO:0000313" key="3">
    <source>
        <dbReference type="Proteomes" id="UP000461288"/>
    </source>
</evidence>
<dbReference type="KEGG" id="poj:PtoMrB4_14700"/>
<dbReference type="EMBL" id="AP022642">
    <property type="protein sequence ID" value="BCA27493.1"/>
    <property type="molecule type" value="Genomic_DNA"/>
</dbReference>
<name>A0A679GB96_9GAMM</name>
<dbReference type="EMBL" id="WTFN01000095">
    <property type="protein sequence ID" value="MWK59412.1"/>
    <property type="molecule type" value="Genomic_DNA"/>
</dbReference>
<dbReference type="AlphaFoldDB" id="A0A679GB96"/>